<organism evidence="2 3">
    <name type="scientific">Fusarium culmorum</name>
    <dbReference type="NCBI Taxonomy" id="5516"/>
    <lineage>
        <taxon>Eukaryota</taxon>
        <taxon>Fungi</taxon>
        <taxon>Dikarya</taxon>
        <taxon>Ascomycota</taxon>
        <taxon>Pezizomycotina</taxon>
        <taxon>Sordariomycetes</taxon>
        <taxon>Hypocreomycetidae</taxon>
        <taxon>Hypocreales</taxon>
        <taxon>Nectriaceae</taxon>
        <taxon>Fusarium</taxon>
    </lineage>
</organism>
<evidence type="ECO:0000256" key="1">
    <source>
        <dbReference type="ARBA" id="ARBA00038158"/>
    </source>
</evidence>
<comment type="caution">
    <text evidence="2">The sequence shown here is derived from an EMBL/GenBank/DDBJ whole genome shotgun (WGS) entry which is preliminary data.</text>
</comment>
<reference evidence="2 3" key="1">
    <citation type="submission" date="2018-02" db="EMBL/GenBank/DDBJ databases">
        <title>Fusarium culmorum secondary metabolites in fungal-bacterial-plant interactions.</title>
        <authorList>
            <person name="Schmidt R."/>
        </authorList>
    </citation>
    <scope>NUCLEOTIDE SEQUENCE [LARGE SCALE GENOMIC DNA]</scope>
    <source>
        <strain evidence="2 3">PV</strain>
    </source>
</reference>
<dbReference type="Pfam" id="PF13489">
    <property type="entry name" value="Methyltransf_23"/>
    <property type="match status" value="1"/>
</dbReference>
<keyword evidence="3" id="KW-1185">Reference proteome</keyword>
<evidence type="ECO:0000313" key="3">
    <source>
        <dbReference type="Proteomes" id="UP000241587"/>
    </source>
</evidence>
<sequence length="425" mass="47698">MSEHAAVQPLHLKWNISNTPPWSKHRLAIEVSNPMSECRQEAEKPALYRFAQMPAAPSRLPHWTLVFVPMISGTNGTPMLSGPKVNSENNGSRIVEHCGRTYQHYSLKNDTYFAPIDEVGAKTLPMSQSSAESNISCQDEISRLEVMHGVLSGLFDRRLIFPPIRSPRRVLDCGCGTGDWAMEVATQYPDSEGEKFGVVFTPTSNCRELACVLPLFLPPRNTRWRLISQDMNSVLGIDISPHMIPENPPDNMELQVDDLNGRFTFKPNHFDLVHSQMLAGGIHANRWGSYIRDIFRVLKPGGWCQMVEIYFNAQSDNGTLTPVVKTISGKPRTTPRPAGTIANGELDEKCGLHRSRIETHDITDVRLVEQYDGIMFYPCVSKLIDEQFPEITRLLLSSLALYPFTQMLGYVNRSLLMGIVSLNLG</sequence>
<dbReference type="EMBL" id="PVEM01000012">
    <property type="protein sequence ID" value="PTD05838.1"/>
    <property type="molecule type" value="Genomic_DNA"/>
</dbReference>
<dbReference type="Gene3D" id="3.40.50.150">
    <property type="entry name" value="Vaccinia Virus protein VP39"/>
    <property type="match status" value="1"/>
</dbReference>
<name>A0A2T4GQJ6_FUSCU</name>
<dbReference type="CDD" id="cd02440">
    <property type="entry name" value="AdoMet_MTases"/>
    <property type="match status" value="1"/>
</dbReference>
<dbReference type="OrthoDB" id="506498at2759"/>
<dbReference type="AlphaFoldDB" id="A0A2T4GQJ6"/>
<protein>
    <recommendedName>
        <fullName evidence="4">Methyltransferase domain-containing protein</fullName>
    </recommendedName>
</protein>
<comment type="similarity">
    <text evidence="1">Belongs to the methyltransferase superfamily. LaeA methyltransferase family.</text>
</comment>
<gene>
    <name evidence="2" type="ORF">FCULG_00001643</name>
</gene>
<dbReference type="PANTHER" id="PTHR43591">
    <property type="entry name" value="METHYLTRANSFERASE"/>
    <property type="match status" value="1"/>
</dbReference>
<accession>A0A2T4GQJ6</accession>
<evidence type="ECO:0000313" key="2">
    <source>
        <dbReference type="EMBL" id="PTD05838.1"/>
    </source>
</evidence>
<dbReference type="SUPFAM" id="SSF53335">
    <property type="entry name" value="S-adenosyl-L-methionine-dependent methyltransferases"/>
    <property type="match status" value="1"/>
</dbReference>
<dbReference type="Proteomes" id="UP000241587">
    <property type="component" value="Unassembled WGS sequence"/>
</dbReference>
<dbReference type="GO" id="GO:0008168">
    <property type="term" value="F:methyltransferase activity"/>
    <property type="evidence" value="ECO:0007669"/>
    <property type="project" value="TreeGrafter"/>
</dbReference>
<proteinExistence type="inferred from homology"/>
<evidence type="ECO:0008006" key="4">
    <source>
        <dbReference type="Google" id="ProtNLM"/>
    </source>
</evidence>
<dbReference type="OMA" id="QFPEITR"/>
<dbReference type="PANTHER" id="PTHR43591:SF24">
    <property type="entry name" value="2-METHOXY-6-POLYPRENYL-1,4-BENZOQUINOL METHYLASE, MITOCHONDRIAL"/>
    <property type="match status" value="1"/>
</dbReference>
<dbReference type="InterPro" id="IPR029063">
    <property type="entry name" value="SAM-dependent_MTases_sf"/>
</dbReference>